<evidence type="ECO:0000256" key="2">
    <source>
        <dbReference type="ARBA" id="ARBA00022741"/>
    </source>
</evidence>
<dbReference type="KEGG" id="aeh:Mlg_1753"/>
<dbReference type="eggNOG" id="COG0464">
    <property type="taxonomic scope" value="Bacteria"/>
</dbReference>
<evidence type="ECO:0000256" key="1">
    <source>
        <dbReference type="ARBA" id="ARBA00006914"/>
    </source>
</evidence>
<dbReference type="PANTHER" id="PTHR23073">
    <property type="entry name" value="26S PROTEASOME REGULATORY SUBUNIT"/>
    <property type="match status" value="1"/>
</dbReference>
<dbReference type="CDD" id="cd19481">
    <property type="entry name" value="RecA-like_protease"/>
    <property type="match status" value="1"/>
</dbReference>
<dbReference type="HOGENOM" id="CLU_616402_0_0_6"/>
<dbReference type="OrthoDB" id="9809379at2"/>
<keyword evidence="6" id="KW-1185">Reference proteome</keyword>
<dbReference type="InterPro" id="IPR003959">
    <property type="entry name" value="ATPase_AAA_core"/>
</dbReference>
<comment type="similarity">
    <text evidence="1">Belongs to the AAA ATPase family.</text>
</comment>
<dbReference type="Pfam" id="PF00004">
    <property type="entry name" value="AAA"/>
    <property type="match status" value="1"/>
</dbReference>
<dbReference type="Proteomes" id="UP000001962">
    <property type="component" value="Chromosome"/>
</dbReference>
<name>Q0A7T8_ALKEH</name>
<evidence type="ECO:0000313" key="6">
    <source>
        <dbReference type="Proteomes" id="UP000001962"/>
    </source>
</evidence>
<evidence type="ECO:0000256" key="3">
    <source>
        <dbReference type="ARBA" id="ARBA00022840"/>
    </source>
</evidence>
<dbReference type="InterPro" id="IPR003593">
    <property type="entry name" value="AAA+_ATPase"/>
</dbReference>
<dbReference type="EMBL" id="CP000453">
    <property type="protein sequence ID" value="ABI57099.1"/>
    <property type="molecule type" value="Genomic_DNA"/>
</dbReference>
<dbReference type="RefSeq" id="WP_011629493.1">
    <property type="nucleotide sequence ID" value="NC_008340.1"/>
</dbReference>
<dbReference type="InterPro" id="IPR050221">
    <property type="entry name" value="26S_Proteasome_ATPase"/>
</dbReference>
<dbReference type="SUPFAM" id="SSF52540">
    <property type="entry name" value="P-loop containing nucleoside triphosphate hydrolases"/>
    <property type="match status" value="1"/>
</dbReference>
<sequence length="450" mass="49565">MNAAAAADEALPIAEQLQPEWDRLQYLGYCLSRSRQGQDPDRPALKQLQRLQHQVERLRAPDGAWERALGLGLEPVEWDLLACVLGPDMEPRVGWMFQNLQPGSPQPYPSRALVQELLALAPHQARLLEQALDAGAPLRRRGLLRARDGDPYAPLTPEPGLGARLRGVRQAPPAPPGAVPVDNPAGWDDLVLPAPHRAQLREYLMWLQHRETVVERWGGQSVGGPIALFNGPSGTGKTLAASVIANSLGWPLYRVDLGRLVSKYIGETEKNLNQLFDAAHRQPMVLQFDEADALFAKRGEVKEARDRYANMEVSHLLARIEAHRGPCILTTNMRKQMDSAFARRFQMVVTFPRPGVAGRAALWGRLLPPRAPRAPDLDLELLARSVNLTGGGIRNAALHAAYLAAGRECAIGLAEVALAVWRELGKDGREQTPRELGDLAPHLPQEVLHD</sequence>
<dbReference type="Gene3D" id="3.40.50.300">
    <property type="entry name" value="P-loop containing nucleotide triphosphate hydrolases"/>
    <property type="match status" value="1"/>
</dbReference>
<dbReference type="GO" id="GO:0016887">
    <property type="term" value="F:ATP hydrolysis activity"/>
    <property type="evidence" value="ECO:0007669"/>
    <property type="project" value="InterPro"/>
</dbReference>
<dbReference type="InterPro" id="IPR027417">
    <property type="entry name" value="P-loop_NTPase"/>
</dbReference>
<feature type="domain" description="AAA+ ATPase" evidence="4">
    <location>
        <begin position="223"/>
        <end position="355"/>
    </location>
</feature>
<dbReference type="SMART" id="SM00382">
    <property type="entry name" value="AAA"/>
    <property type="match status" value="1"/>
</dbReference>
<dbReference type="AlphaFoldDB" id="Q0A7T8"/>
<proteinExistence type="inferred from homology"/>
<protein>
    <submittedName>
        <fullName evidence="5">AAA ATPase, central domain protein</fullName>
    </submittedName>
</protein>
<organism evidence="5 6">
    <name type="scientific">Alkalilimnicola ehrlichii (strain ATCC BAA-1101 / DSM 17681 / MLHE-1)</name>
    <dbReference type="NCBI Taxonomy" id="187272"/>
    <lineage>
        <taxon>Bacteria</taxon>
        <taxon>Pseudomonadati</taxon>
        <taxon>Pseudomonadota</taxon>
        <taxon>Gammaproteobacteria</taxon>
        <taxon>Chromatiales</taxon>
        <taxon>Ectothiorhodospiraceae</taxon>
        <taxon>Alkalilimnicola</taxon>
    </lineage>
</organism>
<reference evidence="6" key="1">
    <citation type="submission" date="2006-08" db="EMBL/GenBank/DDBJ databases">
        <title>Complete sequence of Alkalilimnicola ehrilichei MLHE-1.</title>
        <authorList>
            <person name="Copeland A."/>
            <person name="Lucas S."/>
            <person name="Lapidus A."/>
            <person name="Barry K."/>
            <person name="Detter J.C."/>
            <person name="Glavina del Rio T."/>
            <person name="Hammon N."/>
            <person name="Israni S."/>
            <person name="Dalin E."/>
            <person name="Tice H."/>
            <person name="Pitluck S."/>
            <person name="Sims D."/>
            <person name="Brettin T."/>
            <person name="Bruce D."/>
            <person name="Han C."/>
            <person name="Tapia R."/>
            <person name="Gilna P."/>
            <person name="Schmutz J."/>
            <person name="Larimer F."/>
            <person name="Land M."/>
            <person name="Hauser L."/>
            <person name="Kyrpides N."/>
            <person name="Mikhailova N."/>
            <person name="Oremland R.S."/>
            <person name="Hoeft S.E."/>
            <person name="Switzer-Blum J."/>
            <person name="Kulp T."/>
            <person name="King G."/>
            <person name="Tabita R."/>
            <person name="Witte B."/>
            <person name="Santini J.M."/>
            <person name="Basu P."/>
            <person name="Hollibaugh J.T."/>
            <person name="Xie G."/>
            <person name="Stolz J.F."/>
            <person name="Richardson P."/>
        </authorList>
    </citation>
    <scope>NUCLEOTIDE SEQUENCE [LARGE SCALE GENOMIC DNA]</scope>
    <source>
        <strain evidence="6">ATCC BAA-1101 / DSM 17681 / MLHE-1</strain>
    </source>
</reference>
<gene>
    <name evidence="5" type="ordered locus">Mlg_1753</name>
</gene>
<accession>Q0A7T8</accession>
<keyword evidence="3" id="KW-0067">ATP-binding</keyword>
<dbReference type="GO" id="GO:0005524">
    <property type="term" value="F:ATP binding"/>
    <property type="evidence" value="ECO:0007669"/>
    <property type="project" value="UniProtKB-KW"/>
</dbReference>
<evidence type="ECO:0000259" key="4">
    <source>
        <dbReference type="SMART" id="SM00382"/>
    </source>
</evidence>
<keyword evidence="2" id="KW-0547">Nucleotide-binding</keyword>
<evidence type="ECO:0000313" key="5">
    <source>
        <dbReference type="EMBL" id="ABI57099.1"/>
    </source>
</evidence>